<feature type="region of interest" description="Disordered" evidence="1">
    <location>
        <begin position="64"/>
        <end position="143"/>
    </location>
</feature>
<sequence length="143" mass="15173">MDEDWAAPLLKDDCLFSMASCIRPNDLMPGLAADGSFSFPDMDLSLGGFSHHQDTLVGLDSAPMESSQDREEVGSLFGDNHMSSRQGNNISSSMAYAPTNNNGPMCSGGMIGQVQPQYGTRASDYPDAVDIKSEPSDSPSSGQ</sequence>
<feature type="compositionally biased region" description="Polar residues" evidence="1">
    <location>
        <begin position="81"/>
        <end position="104"/>
    </location>
</feature>
<proteinExistence type="predicted"/>
<accession>A0A914WNS8</accession>
<reference evidence="3" key="1">
    <citation type="submission" date="2022-11" db="UniProtKB">
        <authorList>
            <consortium name="WormBaseParasite"/>
        </authorList>
    </citation>
    <scope>IDENTIFICATION</scope>
</reference>
<dbReference type="AlphaFoldDB" id="A0A914WNS8"/>
<evidence type="ECO:0000313" key="3">
    <source>
        <dbReference type="WBParaSite" id="PSAMB.scaffold460size50359.g5973.t1"/>
    </source>
</evidence>
<dbReference type="Proteomes" id="UP000887566">
    <property type="component" value="Unplaced"/>
</dbReference>
<organism evidence="2 3">
    <name type="scientific">Plectus sambesii</name>
    <dbReference type="NCBI Taxonomy" id="2011161"/>
    <lineage>
        <taxon>Eukaryota</taxon>
        <taxon>Metazoa</taxon>
        <taxon>Ecdysozoa</taxon>
        <taxon>Nematoda</taxon>
        <taxon>Chromadorea</taxon>
        <taxon>Plectida</taxon>
        <taxon>Plectina</taxon>
        <taxon>Plectoidea</taxon>
        <taxon>Plectidae</taxon>
        <taxon>Plectus</taxon>
    </lineage>
</organism>
<evidence type="ECO:0000256" key="1">
    <source>
        <dbReference type="SAM" id="MobiDB-lite"/>
    </source>
</evidence>
<dbReference type="WBParaSite" id="PSAMB.scaffold460size50359.g5973.t1">
    <property type="protein sequence ID" value="PSAMB.scaffold460size50359.g5973.t1"/>
    <property type="gene ID" value="PSAMB.scaffold460size50359.g5973"/>
</dbReference>
<keyword evidence="2" id="KW-1185">Reference proteome</keyword>
<name>A0A914WNS8_9BILA</name>
<protein>
    <submittedName>
        <fullName evidence="3">Uncharacterized protein</fullName>
    </submittedName>
</protein>
<evidence type="ECO:0000313" key="2">
    <source>
        <dbReference type="Proteomes" id="UP000887566"/>
    </source>
</evidence>